<dbReference type="PRINTS" id="PR00420">
    <property type="entry name" value="RNGMNOXGNASE"/>
</dbReference>
<dbReference type="InterPro" id="IPR036188">
    <property type="entry name" value="FAD/NAD-bd_sf"/>
</dbReference>
<protein>
    <submittedName>
        <fullName evidence="7">Related to flavoprotein monooxygenase</fullName>
    </submittedName>
</protein>
<dbReference type="GO" id="GO:0004497">
    <property type="term" value="F:monooxygenase activity"/>
    <property type="evidence" value="ECO:0007669"/>
    <property type="project" value="UniProtKB-KW"/>
</dbReference>
<keyword evidence="5 7" id="KW-0503">Monooxygenase</keyword>
<comment type="cofactor">
    <cofactor evidence="1">
        <name>FAD</name>
        <dbReference type="ChEBI" id="CHEBI:57692"/>
    </cofactor>
</comment>
<reference evidence="7 8" key="1">
    <citation type="submission" date="2016-03" db="EMBL/GenBank/DDBJ databases">
        <authorList>
            <person name="Ploux O."/>
        </authorList>
    </citation>
    <scope>NUCLEOTIDE SEQUENCE [LARGE SCALE GENOMIC DNA]</scope>
    <source>
        <strain evidence="7 8">UAMH 11012</strain>
    </source>
</reference>
<keyword evidence="4" id="KW-0560">Oxidoreductase</keyword>
<dbReference type="Pfam" id="PF13450">
    <property type="entry name" value="NAD_binding_8"/>
    <property type="match status" value="1"/>
</dbReference>
<evidence type="ECO:0000256" key="5">
    <source>
        <dbReference type="ARBA" id="ARBA00023033"/>
    </source>
</evidence>
<evidence type="ECO:0000256" key="1">
    <source>
        <dbReference type="ARBA" id="ARBA00001974"/>
    </source>
</evidence>
<dbReference type="EMBL" id="FJOG01000001">
    <property type="protein sequence ID" value="CZR50757.1"/>
    <property type="molecule type" value="Genomic_DNA"/>
</dbReference>
<dbReference type="PANTHER" id="PTHR47178">
    <property type="entry name" value="MONOOXYGENASE, FAD-BINDING"/>
    <property type="match status" value="1"/>
</dbReference>
<name>A0A1L7WDC3_9HELO</name>
<feature type="region of interest" description="Disordered" evidence="6">
    <location>
        <begin position="1"/>
        <end position="21"/>
    </location>
</feature>
<gene>
    <name evidence="7" type="ORF">PAC_00631</name>
</gene>
<dbReference type="PANTHER" id="PTHR47178:SF5">
    <property type="entry name" value="FAD-BINDING DOMAIN-CONTAINING PROTEIN"/>
    <property type="match status" value="1"/>
</dbReference>
<evidence type="ECO:0000256" key="4">
    <source>
        <dbReference type="ARBA" id="ARBA00023002"/>
    </source>
</evidence>
<keyword evidence="3" id="KW-0274">FAD</keyword>
<dbReference type="Proteomes" id="UP000184330">
    <property type="component" value="Unassembled WGS sequence"/>
</dbReference>
<dbReference type="OrthoDB" id="655030at2759"/>
<accession>A0A1L7WDC3</accession>
<proteinExistence type="predicted"/>
<dbReference type="SUPFAM" id="SSF51905">
    <property type="entry name" value="FAD/NAD(P)-binding domain"/>
    <property type="match status" value="1"/>
</dbReference>
<dbReference type="AlphaFoldDB" id="A0A1L7WDC3"/>
<evidence type="ECO:0000313" key="8">
    <source>
        <dbReference type="Proteomes" id="UP000184330"/>
    </source>
</evidence>
<evidence type="ECO:0000256" key="6">
    <source>
        <dbReference type="SAM" id="MobiDB-lite"/>
    </source>
</evidence>
<dbReference type="Gene3D" id="3.50.50.60">
    <property type="entry name" value="FAD/NAD(P)-binding domain"/>
    <property type="match status" value="1"/>
</dbReference>
<keyword evidence="2" id="KW-0285">Flavoprotein</keyword>
<evidence type="ECO:0000313" key="7">
    <source>
        <dbReference type="EMBL" id="CZR50757.1"/>
    </source>
</evidence>
<sequence length="451" mass="51028">MSLTPPKTSSSGSTSWSSWSVSSTKSHEPVLRVGVIGGGIAGLTFAQLLHDTPSVKVTVYEKGVDVVDRLCGYRIMLSYFVLQNLQATLRSEVWRRVAASIGVQPQGGQELKFIKSCGTQMFNFDAEEMRDSFSVARWPLRKALLHNHEDFVRFGKTFQRYERLRSGAVKIHFEDGSTDECDLLIGADGAGSRVRKQLIPEARVTETDLAVIYFKIPYTPDTKDLLPTNSASMAFAQHNQNIMVHTWINPRKLWATKFDDFDIGNEESYIMFGYGGPIREFINKSKPATRLSSVELKAECIARTRADPRIDPRFIALAEHCVLNTAYVHAVRDCQAVKRWDTSNVTLMGDSVFNISTMLGKGANCALLDAVDLAETLRRPDILYPSKRRTELRRRAEENVKRRMKERQRAALIQSLVYFGDNKLKEFCRDQGLKMAFDWIDDTSSIIPHEK</sequence>
<evidence type="ECO:0000256" key="2">
    <source>
        <dbReference type="ARBA" id="ARBA00022630"/>
    </source>
</evidence>
<organism evidence="7 8">
    <name type="scientific">Phialocephala subalpina</name>
    <dbReference type="NCBI Taxonomy" id="576137"/>
    <lineage>
        <taxon>Eukaryota</taxon>
        <taxon>Fungi</taxon>
        <taxon>Dikarya</taxon>
        <taxon>Ascomycota</taxon>
        <taxon>Pezizomycotina</taxon>
        <taxon>Leotiomycetes</taxon>
        <taxon>Helotiales</taxon>
        <taxon>Mollisiaceae</taxon>
        <taxon>Phialocephala</taxon>
        <taxon>Phialocephala fortinii species complex</taxon>
    </lineage>
</organism>
<evidence type="ECO:0000256" key="3">
    <source>
        <dbReference type="ARBA" id="ARBA00022827"/>
    </source>
</evidence>
<keyword evidence="8" id="KW-1185">Reference proteome</keyword>
<dbReference type="STRING" id="576137.A0A1L7WDC3"/>